<name>A0A5N5SJ25_9CRUS</name>
<accession>A0A5N5SJ25</accession>
<dbReference type="Proteomes" id="UP000326759">
    <property type="component" value="Unassembled WGS sequence"/>
</dbReference>
<dbReference type="EMBL" id="SEYY01025055">
    <property type="protein sequence ID" value="KAB7493700.1"/>
    <property type="molecule type" value="Genomic_DNA"/>
</dbReference>
<sequence length="101" mass="10937">MFPIFLPSSEYTIALASSEGGGGDRGGAGVFLPQEGKDFVSQVVCVLKEERAPEMLQGRRHMTSHVCIPATYQSGVSIFVRSDNPCLQELLNAPELPLLDE</sequence>
<evidence type="ECO:0000313" key="2">
    <source>
        <dbReference type="Proteomes" id="UP000326759"/>
    </source>
</evidence>
<proteinExistence type="predicted"/>
<keyword evidence="2" id="KW-1185">Reference proteome</keyword>
<comment type="caution">
    <text evidence="1">The sequence shown here is derived from an EMBL/GenBank/DDBJ whole genome shotgun (WGS) entry which is preliminary data.</text>
</comment>
<gene>
    <name evidence="1" type="ORF">Anas_08186</name>
</gene>
<reference evidence="1 2" key="1">
    <citation type="journal article" date="2019" name="PLoS Biol.">
        <title>Sex chromosomes control vertical transmission of feminizing Wolbachia symbionts in an isopod.</title>
        <authorList>
            <person name="Becking T."/>
            <person name="Chebbi M.A."/>
            <person name="Giraud I."/>
            <person name="Moumen B."/>
            <person name="Laverre T."/>
            <person name="Caubet Y."/>
            <person name="Peccoud J."/>
            <person name="Gilbert C."/>
            <person name="Cordaux R."/>
        </authorList>
    </citation>
    <scope>NUCLEOTIDE SEQUENCE [LARGE SCALE GENOMIC DNA]</scope>
    <source>
        <strain evidence="1">ANa2</strain>
        <tissue evidence="1">Whole body excluding digestive tract and cuticle</tissue>
    </source>
</reference>
<dbReference type="AlphaFoldDB" id="A0A5N5SJ25"/>
<dbReference type="OrthoDB" id="10064600at2759"/>
<organism evidence="1 2">
    <name type="scientific">Armadillidium nasatum</name>
    <dbReference type="NCBI Taxonomy" id="96803"/>
    <lineage>
        <taxon>Eukaryota</taxon>
        <taxon>Metazoa</taxon>
        <taxon>Ecdysozoa</taxon>
        <taxon>Arthropoda</taxon>
        <taxon>Crustacea</taxon>
        <taxon>Multicrustacea</taxon>
        <taxon>Malacostraca</taxon>
        <taxon>Eumalacostraca</taxon>
        <taxon>Peracarida</taxon>
        <taxon>Isopoda</taxon>
        <taxon>Oniscidea</taxon>
        <taxon>Crinocheta</taxon>
        <taxon>Armadillidiidae</taxon>
        <taxon>Armadillidium</taxon>
    </lineage>
</organism>
<protein>
    <submittedName>
        <fullName evidence="1">Uncharacterized protein</fullName>
    </submittedName>
</protein>
<evidence type="ECO:0000313" key="1">
    <source>
        <dbReference type="EMBL" id="KAB7493700.1"/>
    </source>
</evidence>